<dbReference type="SUPFAM" id="SSF51645">
    <property type="entry name" value="Malate synthase G"/>
    <property type="match status" value="1"/>
</dbReference>
<feature type="compositionally biased region" description="Basic and acidic residues" evidence="9">
    <location>
        <begin position="960"/>
        <end position="970"/>
    </location>
</feature>
<dbReference type="InterPro" id="IPR001465">
    <property type="entry name" value="Malate_synthase_TIM"/>
</dbReference>
<dbReference type="Gene3D" id="3.20.20.360">
    <property type="entry name" value="Malate synthase, domain 3"/>
    <property type="match status" value="1"/>
</dbReference>
<dbReference type="GO" id="GO:0004474">
    <property type="term" value="F:malate synthase activity"/>
    <property type="evidence" value="ECO:0007669"/>
    <property type="project" value="UniProtKB-EC"/>
</dbReference>
<dbReference type="OrthoDB" id="504432at2759"/>
<dbReference type="InterPro" id="IPR011076">
    <property type="entry name" value="Malate_synth_sf"/>
</dbReference>
<evidence type="ECO:0000256" key="9">
    <source>
        <dbReference type="SAM" id="MobiDB-lite"/>
    </source>
</evidence>
<feature type="active site" description="Proton donor" evidence="8">
    <location>
        <position position="479"/>
    </location>
</feature>
<dbReference type="STRING" id="3076.A0A2P6U1K2"/>
<dbReference type="Pfam" id="PF20656">
    <property type="entry name" value="MS_N"/>
    <property type="match status" value="1"/>
</dbReference>
<proteinExistence type="inferred from homology"/>
<evidence type="ECO:0000256" key="4">
    <source>
        <dbReference type="ARBA" id="ARBA00022435"/>
    </source>
</evidence>
<dbReference type="PROSITE" id="PS00510">
    <property type="entry name" value="MALATE_SYNTHASE"/>
    <property type="match status" value="1"/>
</dbReference>
<sequence length="1013" mass="112002">MLTRLPAESAPPTGPSAKPSPQELPQPARQPAAAMLPSTEIGGCTIRAPVPPEFRRILTPEAMRFVAHLSRRYSHRVTELLERRREVQARYDAGQQPNFLPETKHIREGDWKVAPLPADLQDRRVEITGPTDRKMVINALNSGANVYMPDFEDSNCPTWRNLVEGQINLADAVRRTITLSAGGKTYRLNERVAVMLVRPRGWHLWEKHVYVDGAPIPGAIFDFALYFFHNAKELSARGSGPYFYLPKMQSHLECRLWNDIFVDAQRVLGIPNGTIKATCLIETLPAAFEMHEFLYELRDHSAGLNCGRWDYMFSFIKTMRSDPSRIFPDRGTVTMAQPFLRAYTQLVIQTCHRRGVHAIGGMSALIPVKGDPAANEAAFEKVRADKLREVQDGHDGTWVAHPGLIAVAKEVFDAHMRQPNQISSKPRLDVKPDQQALLKVPEGPCTVGALRNNINVSIQYLEAWLGGNGCVPLHNLMEDAATAEISRASVWQWVRYGVRLDDGQALTADRVCVEVQRELDDLRQQVGSARFATGHFLEAAFLFKLMVTSTELEDFLTLKAYDILVAQEFGPTWGAPQAAQPGGGPRSRMARARRPPAKPRVRCFQCAQQLGSRTDVMHLQGCYLGGPSAGAAAGTGAAAAGDGVLVLEVTPFNPSPASGGNPRTFVMTLLATGAATFRDLHAVLRRTWMNCPCNHAWCFNRQAQQEQGRWNRRAATRPVDGSQRLVQALRVGEVFQYVYDFGDESRALLEVKALEQLSTAGAAAVGDAKVHVALRNEHPGTVALCSVSAQWGATVFCSRRCGYQGRRAPHSLMKLWNSPRMGCCGYNGPDGMAPASFFPRPAEDRVEVGSDSGSEDDSDDASEFEGWMYDWEDYKDGSAQEAEFRVWRRQERAAKRRRLNEEGDTAEEEEESEDGAESGGEEQQEGEEAEAAGSDGEEEKEESEEEESAGEYPDVWAEEEAAHAAWDDEIERDNAAKQRIIEQLLRAALAAHQLAAGPLMPVGMGAQLPLGQP</sequence>
<dbReference type="InterPro" id="IPR019830">
    <property type="entry name" value="Malate_synthase_CS"/>
</dbReference>
<evidence type="ECO:0000256" key="8">
    <source>
        <dbReference type="PIRSR" id="PIRSR601465-50"/>
    </source>
</evidence>
<dbReference type="Pfam" id="PF20659">
    <property type="entry name" value="MS_C"/>
    <property type="match status" value="1"/>
</dbReference>
<dbReference type="Pfam" id="PF01274">
    <property type="entry name" value="MS_TIM-barrel"/>
    <property type="match status" value="1"/>
</dbReference>
<dbReference type="FunFam" id="1.20.1220.12:FF:000001">
    <property type="entry name" value="Malate synthase"/>
    <property type="match status" value="1"/>
</dbReference>
<evidence type="ECO:0000259" key="12">
    <source>
        <dbReference type="Pfam" id="PF20659"/>
    </source>
</evidence>
<evidence type="ECO:0000259" key="10">
    <source>
        <dbReference type="Pfam" id="PF01274"/>
    </source>
</evidence>
<dbReference type="Gene3D" id="1.20.1220.12">
    <property type="entry name" value="Malate synthase, domain III"/>
    <property type="match status" value="1"/>
</dbReference>
<evidence type="ECO:0000313" key="13">
    <source>
        <dbReference type="EMBL" id="PRW60196.1"/>
    </source>
</evidence>
<evidence type="ECO:0000313" key="14">
    <source>
        <dbReference type="Proteomes" id="UP000239899"/>
    </source>
</evidence>
<dbReference type="NCBIfam" id="TIGR01344">
    <property type="entry name" value="malate_syn_A"/>
    <property type="match status" value="1"/>
</dbReference>
<keyword evidence="5" id="KW-0816">Tricarboxylic acid cycle</keyword>
<evidence type="ECO:0000256" key="2">
    <source>
        <dbReference type="ARBA" id="ARBA00006394"/>
    </source>
</evidence>
<keyword evidence="4" id="KW-0329">Glyoxylate bypass</keyword>
<feature type="region of interest" description="Disordered" evidence="9">
    <location>
        <begin position="575"/>
        <end position="594"/>
    </location>
</feature>
<dbReference type="UniPathway" id="UPA00703">
    <property type="reaction ID" value="UER00720"/>
</dbReference>
<dbReference type="InterPro" id="IPR048356">
    <property type="entry name" value="MS_N"/>
</dbReference>
<dbReference type="InterPro" id="IPR046363">
    <property type="entry name" value="MS_N_TIM-barrel_dom"/>
</dbReference>
<gene>
    <name evidence="13" type="ORF">C2E21_0959</name>
</gene>
<dbReference type="PANTHER" id="PTHR42902">
    <property type="entry name" value="MALATE SYNTHASE"/>
    <property type="match status" value="1"/>
</dbReference>
<comment type="catalytic activity">
    <reaction evidence="7">
        <text>glyoxylate + acetyl-CoA + H2O = (S)-malate + CoA + H(+)</text>
        <dbReference type="Rhea" id="RHEA:18181"/>
        <dbReference type="ChEBI" id="CHEBI:15377"/>
        <dbReference type="ChEBI" id="CHEBI:15378"/>
        <dbReference type="ChEBI" id="CHEBI:15589"/>
        <dbReference type="ChEBI" id="CHEBI:36655"/>
        <dbReference type="ChEBI" id="CHEBI:57287"/>
        <dbReference type="ChEBI" id="CHEBI:57288"/>
        <dbReference type="EC" id="2.3.3.9"/>
    </reaction>
</comment>
<feature type="domain" description="Malate synthase TIM barrel" evidence="10">
    <location>
        <begin position="195"/>
        <end position="439"/>
    </location>
</feature>
<evidence type="ECO:0000256" key="7">
    <source>
        <dbReference type="ARBA" id="ARBA00047918"/>
    </source>
</evidence>
<reference evidence="13 14" key="1">
    <citation type="journal article" date="2018" name="Plant J.">
        <title>Genome sequences of Chlorella sorokiniana UTEX 1602 and Micractinium conductrix SAG 241.80: implications to maltose excretion by a green alga.</title>
        <authorList>
            <person name="Arriola M.B."/>
            <person name="Velmurugan N."/>
            <person name="Zhang Y."/>
            <person name="Plunkett M.H."/>
            <person name="Hondzo H."/>
            <person name="Barney B.M."/>
        </authorList>
    </citation>
    <scope>NUCLEOTIDE SEQUENCE [LARGE SCALE GENOMIC DNA]</scope>
    <source>
        <strain evidence="14">UTEX 1602</strain>
    </source>
</reference>
<feature type="domain" description="Malate synthase C-terminal" evidence="12">
    <location>
        <begin position="449"/>
        <end position="562"/>
    </location>
</feature>
<keyword evidence="6" id="KW-0808">Transferase</keyword>
<comment type="pathway">
    <text evidence="1">Carbohydrate metabolism; glyoxylate cycle; (S)-malate from isocitrate: step 2/2.</text>
</comment>
<feature type="region of interest" description="Disordered" evidence="9">
    <location>
        <begin position="1"/>
        <end position="33"/>
    </location>
</feature>
<dbReference type="AlphaFoldDB" id="A0A2P6U1K2"/>
<dbReference type="SUPFAM" id="SSF159941">
    <property type="entry name" value="MM3350-like"/>
    <property type="match status" value="1"/>
</dbReference>
<organism evidence="13 14">
    <name type="scientific">Chlorella sorokiniana</name>
    <name type="common">Freshwater green alga</name>
    <dbReference type="NCBI Taxonomy" id="3076"/>
    <lineage>
        <taxon>Eukaryota</taxon>
        <taxon>Viridiplantae</taxon>
        <taxon>Chlorophyta</taxon>
        <taxon>core chlorophytes</taxon>
        <taxon>Trebouxiophyceae</taxon>
        <taxon>Chlorellales</taxon>
        <taxon>Chlorellaceae</taxon>
        <taxon>Chlorella clade</taxon>
        <taxon>Chlorella</taxon>
    </lineage>
</organism>
<evidence type="ECO:0000256" key="1">
    <source>
        <dbReference type="ARBA" id="ARBA00004757"/>
    </source>
</evidence>
<comment type="caution">
    <text evidence="13">The sequence shown here is derived from an EMBL/GenBank/DDBJ whole genome shotgun (WGS) entry which is preliminary data.</text>
</comment>
<accession>A0A2P6U1K2</accession>
<dbReference type="GO" id="GO:0005737">
    <property type="term" value="C:cytoplasm"/>
    <property type="evidence" value="ECO:0007669"/>
    <property type="project" value="TreeGrafter"/>
</dbReference>
<evidence type="ECO:0000256" key="6">
    <source>
        <dbReference type="ARBA" id="ARBA00022679"/>
    </source>
</evidence>
<dbReference type="CDD" id="cd00727">
    <property type="entry name" value="malate_synt_A"/>
    <property type="match status" value="1"/>
</dbReference>
<keyword evidence="14" id="KW-1185">Reference proteome</keyword>
<evidence type="ECO:0000256" key="3">
    <source>
        <dbReference type="ARBA" id="ARBA00012636"/>
    </source>
</evidence>
<dbReference type="InterPro" id="IPR006252">
    <property type="entry name" value="Malate_synthA"/>
</dbReference>
<name>A0A2P6U1K2_CHLSO</name>
<dbReference type="EC" id="2.3.3.9" evidence="3"/>
<dbReference type="PANTHER" id="PTHR42902:SF1">
    <property type="entry name" value="MALATE SYNTHASE 1-RELATED"/>
    <property type="match status" value="1"/>
</dbReference>
<dbReference type="GO" id="GO:0006097">
    <property type="term" value="P:glyoxylate cycle"/>
    <property type="evidence" value="ECO:0007669"/>
    <property type="project" value="UniProtKB-UniPathway"/>
</dbReference>
<comment type="similarity">
    <text evidence="2">Belongs to the malate synthase family.</text>
</comment>
<evidence type="ECO:0000259" key="11">
    <source>
        <dbReference type="Pfam" id="PF20656"/>
    </source>
</evidence>
<feature type="active site" description="Proton acceptor" evidence="8">
    <location>
        <position position="198"/>
    </location>
</feature>
<protein>
    <recommendedName>
        <fullName evidence="3">malate synthase</fullName>
        <ecNumber evidence="3">2.3.3.9</ecNumber>
    </recommendedName>
</protein>
<dbReference type="FunFam" id="3.20.20.360:FF:000001">
    <property type="entry name" value="Malate synthase"/>
    <property type="match status" value="1"/>
</dbReference>
<feature type="domain" description="Malate synthase N-terminal" evidence="11">
    <location>
        <begin position="45"/>
        <end position="105"/>
    </location>
</feature>
<dbReference type="InterPro" id="IPR044856">
    <property type="entry name" value="Malate_synth_C_sf"/>
</dbReference>
<feature type="compositionally biased region" description="Acidic residues" evidence="9">
    <location>
        <begin position="902"/>
        <end position="949"/>
    </location>
</feature>
<dbReference type="InterPro" id="IPR048355">
    <property type="entry name" value="MS_C"/>
</dbReference>
<evidence type="ECO:0000256" key="5">
    <source>
        <dbReference type="ARBA" id="ARBA00022532"/>
    </source>
</evidence>
<dbReference type="EMBL" id="LHPG02000002">
    <property type="protein sequence ID" value="PRW60196.1"/>
    <property type="molecule type" value="Genomic_DNA"/>
</dbReference>
<dbReference type="InterPro" id="IPR024047">
    <property type="entry name" value="MM3350-like_sf"/>
</dbReference>
<feature type="region of interest" description="Disordered" evidence="9">
    <location>
        <begin position="895"/>
        <end position="970"/>
    </location>
</feature>
<dbReference type="Proteomes" id="UP000239899">
    <property type="component" value="Unassembled WGS sequence"/>
</dbReference>
<dbReference type="GO" id="GO:0006099">
    <property type="term" value="P:tricarboxylic acid cycle"/>
    <property type="evidence" value="ECO:0007669"/>
    <property type="project" value="UniProtKB-KW"/>
</dbReference>